<feature type="transmembrane region" description="Helical" evidence="5">
    <location>
        <begin position="88"/>
        <end position="113"/>
    </location>
</feature>
<evidence type="ECO:0000256" key="3">
    <source>
        <dbReference type="ARBA" id="ARBA00022989"/>
    </source>
</evidence>
<comment type="caution">
    <text evidence="7">The sequence shown here is derived from an EMBL/GenBank/DDBJ whole genome shotgun (WGS) entry which is preliminary data.</text>
</comment>
<feature type="transmembrane region" description="Helical" evidence="5">
    <location>
        <begin position="47"/>
        <end position="68"/>
    </location>
</feature>
<evidence type="ECO:0000256" key="4">
    <source>
        <dbReference type="ARBA" id="ARBA00023136"/>
    </source>
</evidence>
<keyword evidence="8" id="KW-1185">Reference proteome</keyword>
<dbReference type="SUPFAM" id="SSF81321">
    <property type="entry name" value="Family A G protein-coupled receptor-like"/>
    <property type="match status" value="1"/>
</dbReference>
<evidence type="ECO:0000256" key="2">
    <source>
        <dbReference type="ARBA" id="ARBA00022692"/>
    </source>
</evidence>
<dbReference type="Gene3D" id="1.20.1070.10">
    <property type="entry name" value="Rhodopsin 7-helix transmembrane proteins"/>
    <property type="match status" value="1"/>
</dbReference>
<evidence type="ECO:0000256" key="5">
    <source>
        <dbReference type="SAM" id="Phobius"/>
    </source>
</evidence>
<proteinExistence type="predicted"/>
<accession>A0AAN8WJW8</accession>
<evidence type="ECO:0000256" key="1">
    <source>
        <dbReference type="ARBA" id="ARBA00004370"/>
    </source>
</evidence>
<feature type="domain" description="G-protein coupled receptors family 1 profile" evidence="6">
    <location>
        <begin position="1"/>
        <end position="183"/>
    </location>
</feature>
<keyword evidence="3 5" id="KW-1133">Transmembrane helix</keyword>
<feature type="transmembrane region" description="Helical" evidence="5">
    <location>
        <begin position="6"/>
        <end position="27"/>
    </location>
</feature>
<keyword evidence="2 5" id="KW-0812">Transmembrane</keyword>
<dbReference type="Proteomes" id="UP001381693">
    <property type="component" value="Unassembled WGS sequence"/>
</dbReference>
<feature type="non-terminal residue" evidence="7">
    <location>
        <position position="183"/>
    </location>
</feature>
<dbReference type="InterPro" id="IPR017452">
    <property type="entry name" value="GPCR_Rhodpsn_7TM"/>
</dbReference>
<reference evidence="7 8" key="1">
    <citation type="submission" date="2023-11" db="EMBL/GenBank/DDBJ databases">
        <title>Halocaridina rubra genome assembly.</title>
        <authorList>
            <person name="Smith C."/>
        </authorList>
    </citation>
    <scope>NUCLEOTIDE SEQUENCE [LARGE SCALE GENOMIC DNA]</scope>
    <source>
        <strain evidence="7">EP-1</strain>
        <tissue evidence="7">Whole</tissue>
    </source>
</reference>
<name>A0AAN8WJW8_HALRR</name>
<sequence length="183" mass="19823">MLWCNIGWLACVWSWGVQLIGLVLITYERYTAVTAPISGMLSTGTSLLLTGISWIIGGAMAVLVTGGLPHSPLRLVCVCIASHKYNYLAALNYIVLPAGTIAYVVAGFIWLMIIATAKRQLRVTASNDILENSHILGNCARPRCPCHSEIELVTIARSSSAFCPSCVTAGWWSSSPRPQDRTQ</sequence>
<keyword evidence="4 5" id="KW-0472">Membrane</keyword>
<dbReference type="GO" id="GO:0016020">
    <property type="term" value="C:membrane"/>
    <property type="evidence" value="ECO:0007669"/>
    <property type="project" value="UniProtKB-SubCell"/>
</dbReference>
<protein>
    <recommendedName>
        <fullName evidence="6">G-protein coupled receptors family 1 profile domain-containing protein</fullName>
    </recommendedName>
</protein>
<evidence type="ECO:0000313" key="8">
    <source>
        <dbReference type="Proteomes" id="UP001381693"/>
    </source>
</evidence>
<evidence type="ECO:0000313" key="7">
    <source>
        <dbReference type="EMBL" id="KAK7051435.1"/>
    </source>
</evidence>
<organism evidence="7 8">
    <name type="scientific">Halocaridina rubra</name>
    <name type="common">Hawaiian red shrimp</name>
    <dbReference type="NCBI Taxonomy" id="373956"/>
    <lineage>
        <taxon>Eukaryota</taxon>
        <taxon>Metazoa</taxon>
        <taxon>Ecdysozoa</taxon>
        <taxon>Arthropoda</taxon>
        <taxon>Crustacea</taxon>
        <taxon>Multicrustacea</taxon>
        <taxon>Malacostraca</taxon>
        <taxon>Eumalacostraca</taxon>
        <taxon>Eucarida</taxon>
        <taxon>Decapoda</taxon>
        <taxon>Pleocyemata</taxon>
        <taxon>Caridea</taxon>
        <taxon>Atyoidea</taxon>
        <taxon>Atyidae</taxon>
        <taxon>Halocaridina</taxon>
    </lineage>
</organism>
<dbReference type="AlphaFoldDB" id="A0AAN8WJW8"/>
<evidence type="ECO:0000259" key="6">
    <source>
        <dbReference type="PROSITE" id="PS50262"/>
    </source>
</evidence>
<gene>
    <name evidence="7" type="ORF">SK128_019388</name>
</gene>
<dbReference type="PROSITE" id="PS50262">
    <property type="entry name" value="G_PROTEIN_RECEP_F1_2"/>
    <property type="match status" value="1"/>
</dbReference>
<comment type="subcellular location">
    <subcellularLocation>
        <location evidence="1">Membrane</location>
    </subcellularLocation>
</comment>
<dbReference type="EMBL" id="JAXCGZ010021408">
    <property type="protein sequence ID" value="KAK7051435.1"/>
    <property type="molecule type" value="Genomic_DNA"/>
</dbReference>